<comment type="cofactor">
    <cofactor evidence="1 7">
        <name>Zn(2+)</name>
        <dbReference type="ChEBI" id="CHEBI:29105"/>
    </cofactor>
</comment>
<dbReference type="InterPro" id="IPR016193">
    <property type="entry name" value="Cytidine_deaminase-like"/>
</dbReference>
<feature type="binding site" evidence="7">
    <location>
        <position position="108"/>
    </location>
    <ligand>
        <name>Zn(2+)</name>
        <dbReference type="ChEBI" id="CHEBI:29105"/>
        <note>catalytic</note>
    </ligand>
</feature>
<dbReference type="InterPro" id="IPR002125">
    <property type="entry name" value="CMP_dCMP_dom"/>
</dbReference>
<keyword evidence="3 7" id="KW-0479">Metal-binding</keyword>
<evidence type="ECO:0000256" key="6">
    <source>
        <dbReference type="PIRSR" id="PIRSR006019-1"/>
    </source>
</evidence>
<keyword evidence="11" id="KW-1185">Reference proteome</keyword>
<organism evidence="9 11">
    <name type="scientific">Acetivibrio saccincola</name>
    <dbReference type="NCBI Taxonomy" id="1677857"/>
    <lineage>
        <taxon>Bacteria</taxon>
        <taxon>Bacillati</taxon>
        <taxon>Bacillota</taxon>
        <taxon>Clostridia</taxon>
        <taxon>Eubacteriales</taxon>
        <taxon>Oscillospiraceae</taxon>
        <taxon>Acetivibrio</taxon>
    </lineage>
</organism>
<dbReference type="InterPro" id="IPR016473">
    <property type="entry name" value="dCMP_deaminase"/>
</dbReference>
<keyword evidence="4 9" id="KW-0378">Hydrolase</keyword>
<dbReference type="EMBL" id="CP025197">
    <property type="protein sequence ID" value="AUG59000.1"/>
    <property type="molecule type" value="Genomic_DNA"/>
</dbReference>
<feature type="active site" description="Proton donor" evidence="6">
    <location>
        <position position="79"/>
    </location>
</feature>
<name>A0A2K9ETY5_9FIRM</name>
<dbReference type="Proteomes" id="UP000233534">
    <property type="component" value="Chromosome"/>
</dbReference>
<dbReference type="CDD" id="cd01286">
    <property type="entry name" value="deoxycytidylate_deaminase"/>
    <property type="match status" value="1"/>
</dbReference>
<evidence type="ECO:0000313" key="12">
    <source>
        <dbReference type="Proteomes" id="UP000239720"/>
    </source>
</evidence>
<dbReference type="Gene3D" id="3.40.140.10">
    <property type="entry name" value="Cytidine Deaminase, domain 2"/>
    <property type="match status" value="1"/>
</dbReference>
<dbReference type="OrthoDB" id="9788517at2"/>
<evidence type="ECO:0000256" key="4">
    <source>
        <dbReference type="ARBA" id="ARBA00022801"/>
    </source>
</evidence>
<evidence type="ECO:0000313" key="9">
    <source>
        <dbReference type="EMBL" id="AUG59000.1"/>
    </source>
</evidence>
<dbReference type="GO" id="GO:0052717">
    <property type="term" value="F:tRNA-specific adenosine-34 deaminase activity"/>
    <property type="evidence" value="ECO:0007669"/>
    <property type="project" value="UniProtKB-EC"/>
</dbReference>
<dbReference type="GO" id="GO:0005737">
    <property type="term" value="C:cytoplasm"/>
    <property type="evidence" value="ECO:0007669"/>
    <property type="project" value="TreeGrafter"/>
</dbReference>
<dbReference type="PANTHER" id="PTHR11086:SF18">
    <property type="entry name" value="DEOXYCYTIDYLATE DEAMINASE"/>
    <property type="match status" value="1"/>
</dbReference>
<evidence type="ECO:0000256" key="3">
    <source>
        <dbReference type="ARBA" id="ARBA00022723"/>
    </source>
</evidence>
<evidence type="ECO:0000313" key="11">
    <source>
        <dbReference type="Proteomes" id="UP000233534"/>
    </source>
</evidence>
<dbReference type="PROSITE" id="PS00903">
    <property type="entry name" value="CYT_DCMP_DEAMINASES_1"/>
    <property type="match status" value="1"/>
</dbReference>
<dbReference type="Pfam" id="PF00383">
    <property type="entry name" value="dCMP_cyt_deam_1"/>
    <property type="match status" value="1"/>
</dbReference>
<feature type="binding site" evidence="7">
    <location>
        <position position="105"/>
    </location>
    <ligand>
        <name>Zn(2+)</name>
        <dbReference type="ChEBI" id="CHEBI:29105"/>
        <note>catalytic</note>
    </ligand>
</feature>
<evidence type="ECO:0000259" key="8">
    <source>
        <dbReference type="PROSITE" id="PS51747"/>
    </source>
</evidence>
<dbReference type="PANTHER" id="PTHR11086">
    <property type="entry name" value="DEOXYCYTIDYLATE DEAMINASE-RELATED"/>
    <property type="match status" value="1"/>
</dbReference>
<reference evidence="10 12" key="2">
    <citation type="journal article" date="2018" name="Syst. Appl. Microbiol.">
        <title>Characterization and high-quality draft genome sequence of Herbivorax saccincola A7, an anaerobic, alkaliphilic, thermophilic, cellulolytic, and xylanolytic bacterium.</title>
        <authorList>
            <person name="Aikawa S."/>
            <person name="Baramee S."/>
            <person name="Sermsathanaswadi J."/>
            <person name="Thianheng P."/>
            <person name="Tachaapaikoon C."/>
            <person name="Shikata A."/>
            <person name="Waeonukul R."/>
            <person name="Pason P."/>
            <person name="Ratanakhanokchai K."/>
            <person name="Kosugi A."/>
        </authorList>
    </citation>
    <scope>NUCLEOTIDE SEQUENCE [LARGE SCALE GENOMIC DNA]</scope>
    <source>
        <strain evidence="10 12">A7</strain>
    </source>
</reference>
<evidence type="ECO:0000256" key="1">
    <source>
        <dbReference type="ARBA" id="ARBA00001947"/>
    </source>
</evidence>
<feature type="binding site" evidence="7">
    <location>
        <position position="77"/>
    </location>
    <ligand>
        <name>Zn(2+)</name>
        <dbReference type="ChEBI" id="CHEBI:29105"/>
        <note>catalytic</note>
    </ligand>
</feature>
<proteinExistence type="inferred from homology"/>
<dbReference type="PIRSF" id="PIRSF006019">
    <property type="entry name" value="dCMP_deaminase"/>
    <property type="match status" value="1"/>
</dbReference>
<dbReference type="EC" id="3.5.4.33" evidence="9"/>
<dbReference type="GO" id="GO:0004132">
    <property type="term" value="F:dCMP deaminase activity"/>
    <property type="evidence" value="ECO:0007669"/>
    <property type="project" value="InterPro"/>
</dbReference>
<evidence type="ECO:0000256" key="5">
    <source>
        <dbReference type="ARBA" id="ARBA00022833"/>
    </source>
</evidence>
<dbReference type="PROSITE" id="PS51747">
    <property type="entry name" value="CYT_DCMP_DEAMINASES_2"/>
    <property type="match status" value="1"/>
</dbReference>
<sequence>MRPSWDEYFMDIVELIKTRSTCLRRQVGALIAKDKRILATGYNGAPTGCKHCEEVGCLREKYKVPSGQRHELCRAIHAEQNAIVQAAYSGVSVKGATMYVTNQPCVLCAKMIINAGIEKIVFKGDYPDEIAMDLLKEASVRVIKYENIKKL</sequence>
<dbReference type="InterPro" id="IPR016192">
    <property type="entry name" value="APOBEC/CMP_deaminase_Zn-bd"/>
</dbReference>
<evidence type="ECO:0000256" key="2">
    <source>
        <dbReference type="ARBA" id="ARBA00006576"/>
    </source>
</evidence>
<dbReference type="EMBL" id="NEMB01000003">
    <property type="protein sequence ID" value="PQQ65913.1"/>
    <property type="molecule type" value="Genomic_DNA"/>
</dbReference>
<dbReference type="SUPFAM" id="SSF53927">
    <property type="entry name" value="Cytidine deaminase-like"/>
    <property type="match status" value="1"/>
</dbReference>
<reference evidence="9 11" key="1">
    <citation type="submission" date="2017-12" db="EMBL/GenBank/DDBJ databases">
        <title>Complete genome sequence of Herbivorax saccincola GGR1, a novel Cellulosome-producing hydrolytic bacterium in a thermophilic biogas plant, established by Illumina and Nanopore MinION sequencing.</title>
        <authorList>
            <person name="Pechtl A."/>
            <person name="Ruckert C."/>
            <person name="Koeck D.E."/>
            <person name="Maus I."/>
            <person name="Winkler A."/>
            <person name="Kalinowski J."/>
            <person name="Puhler A."/>
            <person name="Schwarz W.W."/>
            <person name="Zverlov V.V."/>
            <person name="Schluter A."/>
            <person name="Liebl W."/>
        </authorList>
    </citation>
    <scope>NUCLEOTIDE SEQUENCE [LARGE SCALE GENOMIC DNA]</scope>
    <source>
        <strain evidence="9">GGR1</strain>
        <strain evidence="11">SR1</strain>
    </source>
</reference>
<accession>A0A2K9ETY5</accession>
<dbReference type="AlphaFoldDB" id="A0A2K9ETY5"/>
<gene>
    <name evidence="9" type="primary">tadA2</name>
    <name evidence="10" type="ORF">B9R14_03455</name>
    <name evidence="9" type="ORF">HVS_15800</name>
</gene>
<protein>
    <submittedName>
        <fullName evidence="10">Cytidine deaminase</fullName>
    </submittedName>
    <submittedName>
        <fullName evidence="9">tRNA-specific adenosine deaminase</fullName>
        <ecNumber evidence="9">3.5.4.33</ecNumber>
    </submittedName>
</protein>
<comment type="similarity">
    <text evidence="2">Belongs to the cytidine and deoxycytidylate deaminase family.</text>
</comment>
<keyword evidence="5 7" id="KW-0862">Zinc</keyword>
<feature type="domain" description="CMP/dCMP-type deaminase" evidence="8">
    <location>
        <begin position="4"/>
        <end position="151"/>
    </location>
</feature>
<dbReference type="KEGG" id="hsc:HVS_15800"/>
<dbReference type="GO" id="GO:0008270">
    <property type="term" value="F:zinc ion binding"/>
    <property type="evidence" value="ECO:0007669"/>
    <property type="project" value="InterPro"/>
</dbReference>
<dbReference type="InterPro" id="IPR035105">
    <property type="entry name" value="Deoxycytidylate_deaminase_dom"/>
</dbReference>
<dbReference type="Proteomes" id="UP000239720">
    <property type="component" value="Unassembled WGS sequence"/>
</dbReference>
<evidence type="ECO:0000313" key="10">
    <source>
        <dbReference type="EMBL" id="PQQ65913.1"/>
    </source>
</evidence>
<dbReference type="GO" id="GO:0006220">
    <property type="term" value="P:pyrimidine nucleotide metabolic process"/>
    <property type="evidence" value="ECO:0007669"/>
    <property type="project" value="InterPro"/>
</dbReference>
<dbReference type="RefSeq" id="WP_101303776.1">
    <property type="nucleotide sequence ID" value="NZ_CP025197.1"/>
</dbReference>
<evidence type="ECO:0000256" key="7">
    <source>
        <dbReference type="PIRSR" id="PIRSR006019-2"/>
    </source>
</evidence>
<dbReference type="InterPro" id="IPR015517">
    <property type="entry name" value="dCMP_deaminase-rel"/>
</dbReference>